<gene>
    <name evidence="2" type="ORF">EDS130_LOCUS9779</name>
</gene>
<evidence type="ECO:0000313" key="3">
    <source>
        <dbReference type="Proteomes" id="UP000663852"/>
    </source>
</evidence>
<dbReference type="Proteomes" id="UP000663852">
    <property type="component" value="Unassembled WGS sequence"/>
</dbReference>
<name>A0A813ZND9_ADIRI</name>
<accession>A0A813ZND9</accession>
<protein>
    <submittedName>
        <fullName evidence="2">Uncharacterized protein</fullName>
    </submittedName>
</protein>
<proteinExistence type="predicted"/>
<evidence type="ECO:0000313" key="2">
    <source>
        <dbReference type="EMBL" id="CAF0900941.1"/>
    </source>
</evidence>
<sequence length="109" mass="12914">MKSSLPVYVYLGMFYMFTSVSTTPFPAKQLRSTMPVSTEYKRLATRCFIDDYTTWSEKYQFLLFMLRMADVLNMADQDRESLLKQWDQMRLQQQCLRFIERLPVSVGPG</sequence>
<comment type="caution">
    <text evidence="2">The sequence shown here is derived from an EMBL/GenBank/DDBJ whole genome shotgun (WGS) entry which is preliminary data.</text>
</comment>
<keyword evidence="1" id="KW-0472">Membrane</keyword>
<dbReference type="AlphaFoldDB" id="A0A813ZND9"/>
<evidence type="ECO:0000256" key="1">
    <source>
        <dbReference type="SAM" id="Phobius"/>
    </source>
</evidence>
<feature type="transmembrane region" description="Helical" evidence="1">
    <location>
        <begin position="7"/>
        <end position="27"/>
    </location>
</feature>
<reference evidence="2" key="1">
    <citation type="submission" date="2021-02" db="EMBL/GenBank/DDBJ databases">
        <authorList>
            <person name="Nowell W R."/>
        </authorList>
    </citation>
    <scope>NUCLEOTIDE SEQUENCE</scope>
</reference>
<dbReference type="EMBL" id="CAJNOJ010000033">
    <property type="protein sequence ID" value="CAF0900941.1"/>
    <property type="molecule type" value="Genomic_DNA"/>
</dbReference>
<keyword evidence="1" id="KW-0812">Transmembrane</keyword>
<organism evidence="2 3">
    <name type="scientific">Adineta ricciae</name>
    <name type="common">Rotifer</name>
    <dbReference type="NCBI Taxonomy" id="249248"/>
    <lineage>
        <taxon>Eukaryota</taxon>
        <taxon>Metazoa</taxon>
        <taxon>Spiralia</taxon>
        <taxon>Gnathifera</taxon>
        <taxon>Rotifera</taxon>
        <taxon>Eurotatoria</taxon>
        <taxon>Bdelloidea</taxon>
        <taxon>Adinetida</taxon>
        <taxon>Adinetidae</taxon>
        <taxon>Adineta</taxon>
    </lineage>
</organism>
<dbReference type="OrthoDB" id="10012612at2759"/>
<keyword evidence="1" id="KW-1133">Transmembrane helix</keyword>